<comment type="similarity">
    <text evidence="1">Belongs to the RMD1/sif2 family.</text>
</comment>
<gene>
    <name evidence="3" type="ORF">CLUMA_CG012641</name>
</gene>
<evidence type="ECO:0000313" key="3">
    <source>
        <dbReference type="EMBL" id="CRK99391.1"/>
    </source>
</evidence>
<proteinExistence type="inferred from homology"/>
<reference evidence="3 4" key="1">
    <citation type="submission" date="2015-04" db="EMBL/GenBank/DDBJ databases">
        <authorList>
            <person name="Syromyatnikov M.Y."/>
            <person name="Popov V.N."/>
        </authorList>
    </citation>
    <scope>NUCLEOTIDE SEQUENCE [LARGE SCALE GENOMIC DNA]</scope>
</reference>
<feature type="domain" description="DUF155" evidence="2">
    <location>
        <begin position="176"/>
        <end position="353"/>
    </location>
</feature>
<dbReference type="InterPro" id="IPR051624">
    <property type="entry name" value="RMD1/Sad1-interacting"/>
</dbReference>
<dbReference type="GO" id="GO:0070131">
    <property type="term" value="P:positive regulation of mitochondrial translation"/>
    <property type="evidence" value="ECO:0007669"/>
    <property type="project" value="TreeGrafter"/>
</dbReference>
<dbReference type="OrthoDB" id="242766at2759"/>
<evidence type="ECO:0000256" key="1">
    <source>
        <dbReference type="ARBA" id="ARBA00008306"/>
    </source>
</evidence>
<dbReference type="PANTHER" id="PTHR16255:SF1">
    <property type="entry name" value="REQUIRED FOR MEIOTIC NUCLEAR DIVISION PROTEIN 1 HOMOLOG"/>
    <property type="match status" value="1"/>
</dbReference>
<accession>A0A1J1IGJ8</accession>
<keyword evidence="4" id="KW-1185">Reference proteome</keyword>
<dbReference type="AlphaFoldDB" id="A0A1J1IGJ8"/>
<evidence type="ECO:0000313" key="4">
    <source>
        <dbReference type="Proteomes" id="UP000183832"/>
    </source>
</evidence>
<sequence>MNSFRKFLSKQRLLSNTFQSFYKKPLNSAIITSRLSVKTPFSNRLTQNVLKSEWFLRNSSNDLNERLNELLPKTTVSSLLSKRELHDSSLTPKKRLGLRRRPRNEQHEQLTMKGYFPVTAYATAEQYDLEKLYNALITQDLYDPKKFFNSEDNNDNEPDVLYATAKYKVGSESRGIYLFREGTVVMWNCSDMESSNILGFLKDFEEDSYDENIVQNESEIMFYNYTKDHKHPSLRNNNFYISKSEEDNVLEKYTFSNALSLSVKLGIWEASLDNYVDSMAYVTEDLKQGNKIKVTRAEMLRKTGELFALRHLINLSSDLLDTPDFYWDREHLENVYSQTINYFSISKRTRVMNERLNHCVELADLITSNLNDIHHVRLEKIIIYLIMIEVCFEIIHYAERYYG</sequence>
<dbReference type="EMBL" id="CVRI01000050">
    <property type="protein sequence ID" value="CRK99391.1"/>
    <property type="molecule type" value="Genomic_DNA"/>
</dbReference>
<dbReference type="GO" id="GO:0005739">
    <property type="term" value="C:mitochondrion"/>
    <property type="evidence" value="ECO:0007669"/>
    <property type="project" value="UniProtKB-ARBA"/>
</dbReference>
<dbReference type="STRING" id="568069.A0A1J1IGJ8"/>
<dbReference type="PANTHER" id="PTHR16255">
    <property type="entry name" value="REQUIRED FOR MEIOTIC NUCLEAR DIVISION PROTEIN 1 HOMOLOG"/>
    <property type="match status" value="1"/>
</dbReference>
<dbReference type="Proteomes" id="UP000183832">
    <property type="component" value="Unassembled WGS sequence"/>
</dbReference>
<name>A0A1J1IGJ8_9DIPT</name>
<organism evidence="3 4">
    <name type="scientific">Clunio marinus</name>
    <dbReference type="NCBI Taxonomy" id="568069"/>
    <lineage>
        <taxon>Eukaryota</taxon>
        <taxon>Metazoa</taxon>
        <taxon>Ecdysozoa</taxon>
        <taxon>Arthropoda</taxon>
        <taxon>Hexapoda</taxon>
        <taxon>Insecta</taxon>
        <taxon>Pterygota</taxon>
        <taxon>Neoptera</taxon>
        <taxon>Endopterygota</taxon>
        <taxon>Diptera</taxon>
        <taxon>Nematocera</taxon>
        <taxon>Chironomoidea</taxon>
        <taxon>Chironomidae</taxon>
        <taxon>Clunio</taxon>
    </lineage>
</organism>
<protein>
    <submittedName>
        <fullName evidence="3">CLUMA_CG012641, isoform A</fullName>
    </submittedName>
</protein>
<evidence type="ECO:0000259" key="2">
    <source>
        <dbReference type="Pfam" id="PF02582"/>
    </source>
</evidence>
<dbReference type="Pfam" id="PF02582">
    <property type="entry name" value="DUF155"/>
    <property type="match status" value="1"/>
</dbReference>
<dbReference type="InterPro" id="IPR003734">
    <property type="entry name" value="DUF155"/>
</dbReference>